<sequence length="182" mass="20087">MRKQNAYNHKSCPRGRIAHSSRRETDVERGGQLCLFVARSALSLALQALNGTPQSEMWQSCLVASCMLSIALAANEYLPPSKGYNYDVPKIPFPTRTPPPPPIRTTPPTRPNTYVPPPQPTPDYNSSPVDRKLGSFSLALTVKENIVRKPACLRVCGVNQSTVLAWTNPFSLWPTTNLTRGL</sequence>
<feature type="region of interest" description="Disordered" evidence="1">
    <location>
        <begin position="92"/>
        <end position="126"/>
    </location>
</feature>
<evidence type="ECO:0000313" key="2">
    <source>
        <dbReference type="EMBL" id="CAH2235227.1"/>
    </source>
</evidence>
<feature type="compositionally biased region" description="Pro residues" evidence="1">
    <location>
        <begin position="92"/>
        <end position="121"/>
    </location>
</feature>
<evidence type="ECO:0000256" key="1">
    <source>
        <dbReference type="SAM" id="MobiDB-lite"/>
    </source>
</evidence>
<accession>A0A8S4RER8</accession>
<organism evidence="2 3">
    <name type="scientific">Pararge aegeria aegeria</name>
    <dbReference type="NCBI Taxonomy" id="348720"/>
    <lineage>
        <taxon>Eukaryota</taxon>
        <taxon>Metazoa</taxon>
        <taxon>Ecdysozoa</taxon>
        <taxon>Arthropoda</taxon>
        <taxon>Hexapoda</taxon>
        <taxon>Insecta</taxon>
        <taxon>Pterygota</taxon>
        <taxon>Neoptera</taxon>
        <taxon>Endopterygota</taxon>
        <taxon>Lepidoptera</taxon>
        <taxon>Glossata</taxon>
        <taxon>Ditrysia</taxon>
        <taxon>Papilionoidea</taxon>
        <taxon>Nymphalidae</taxon>
        <taxon>Satyrinae</taxon>
        <taxon>Satyrini</taxon>
        <taxon>Parargina</taxon>
        <taxon>Pararge</taxon>
    </lineage>
</organism>
<gene>
    <name evidence="2" type="primary">jg10479</name>
    <name evidence="2" type="ORF">PAEG_LOCUS12899</name>
</gene>
<dbReference type="Proteomes" id="UP000838756">
    <property type="component" value="Unassembled WGS sequence"/>
</dbReference>
<keyword evidence="3" id="KW-1185">Reference proteome</keyword>
<comment type="caution">
    <text evidence="2">The sequence shown here is derived from an EMBL/GenBank/DDBJ whole genome shotgun (WGS) entry which is preliminary data.</text>
</comment>
<reference evidence="2" key="1">
    <citation type="submission" date="2022-03" db="EMBL/GenBank/DDBJ databases">
        <authorList>
            <person name="Lindestad O."/>
        </authorList>
    </citation>
    <scope>NUCLEOTIDE SEQUENCE</scope>
</reference>
<protein>
    <submittedName>
        <fullName evidence="2">Jg10479 protein</fullName>
    </submittedName>
</protein>
<dbReference type="EMBL" id="CAKXAJ010025115">
    <property type="protein sequence ID" value="CAH2235227.1"/>
    <property type="molecule type" value="Genomic_DNA"/>
</dbReference>
<name>A0A8S4RER8_9NEOP</name>
<feature type="region of interest" description="Disordered" evidence="1">
    <location>
        <begin position="1"/>
        <end position="24"/>
    </location>
</feature>
<dbReference type="AlphaFoldDB" id="A0A8S4RER8"/>
<evidence type="ECO:0000313" key="3">
    <source>
        <dbReference type="Proteomes" id="UP000838756"/>
    </source>
</evidence>
<feature type="compositionally biased region" description="Basic residues" evidence="1">
    <location>
        <begin position="11"/>
        <end position="20"/>
    </location>
</feature>
<dbReference type="OrthoDB" id="6932272at2759"/>
<proteinExistence type="predicted"/>